<feature type="transmembrane region" description="Helical" evidence="8">
    <location>
        <begin position="105"/>
        <end position="132"/>
    </location>
</feature>
<evidence type="ECO:0000313" key="9">
    <source>
        <dbReference type="EMBL" id="GLK11045.1"/>
    </source>
</evidence>
<dbReference type="InterPro" id="IPR005279">
    <property type="entry name" value="Dipep/tripep_permease"/>
</dbReference>
<sequence length="513" mass="53313">MDEMRVPGRDDGAVSIRRMPRWYVTLFVTDTLERFGFYGMQAILVLYAAAPRSRGGLGLATPDAAALFGAWIGLMFTLALAGGWAGDRLLGQRPALLTGCVFSGLGYLFLAVPSAAMTAVGLCVLAVGGGLFKPNHQAMINLMFGGSRGRESGISLMYVGVQVSALLAPLVTAFLGERVSWHLGFSVAAAAVLVTGVLLALTAAQFHGVGARPPRPLTPGERRVLLVRTSIACAAVAGLLLVMAFAGALSPTAAIALTGVLSVVVPPVGYLTLYRHPELGTADRRRLRAFLAVLLGSTLFWMIIAHAASLLNLFARDHVDLDVFGFVVPAGWLQAATPLFILVLAPVVASVLPRIGGRVPGKFAAGLLLVGGGFLLMSLAATLAADGAKVSPLWLLVVYLTHACGEVVVAAVSVSALAEVLPRPFIGRVTGVYWLFAALGGGLGSGVVRLSQIVPETVYYLALGLVAALAGLGFLLRRAALGRALAAEDPVDADAEESGSPVLPLSPEVPRSR</sequence>
<feature type="transmembrane region" description="Helical" evidence="8">
    <location>
        <begin position="457"/>
        <end position="476"/>
    </location>
</feature>
<evidence type="ECO:0000256" key="4">
    <source>
        <dbReference type="ARBA" id="ARBA00022692"/>
    </source>
</evidence>
<dbReference type="EMBL" id="BSEV01000009">
    <property type="protein sequence ID" value="GLK11045.1"/>
    <property type="molecule type" value="Genomic_DNA"/>
</dbReference>
<dbReference type="RefSeq" id="WP_271219438.1">
    <property type="nucleotide sequence ID" value="NZ_BAAAVD010000008.1"/>
</dbReference>
<reference evidence="9" key="2">
    <citation type="submission" date="2023-01" db="EMBL/GenBank/DDBJ databases">
        <authorList>
            <person name="Sun Q."/>
            <person name="Evtushenko L."/>
        </authorList>
    </citation>
    <scope>NUCLEOTIDE SEQUENCE</scope>
    <source>
        <strain evidence="9">VKM Ac-2007</strain>
    </source>
</reference>
<feature type="transmembrane region" description="Helical" evidence="8">
    <location>
        <begin position="396"/>
        <end position="420"/>
    </location>
</feature>
<feature type="transmembrane region" description="Helical" evidence="8">
    <location>
        <begin position="225"/>
        <end position="247"/>
    </location>
</feature>
<feature type="region of interest" description="Disordered" evidence="7">
    <location>
        <begin position="489"/>
        <end position="513"/>
    </location>
</feature>
<organism evidence="9 10">
    <name type="scientific">Streptosporangium carneum</name>
    <dbReference type="NCBI Taxonomy" id="47481"/>
    <lineage>
        <taxon>Bacteria</taxon>
        <taxon>Bacillati</taxon>
        <taxon>Actinomycetota</taxon>
        <taxon>Actinomycetes</taxon>
        <taxon>Streptosporangiales</taxon>
        <taxon>Streptosporangiaceae</taxon>
        <taxon>Streptosporangium</taxon>
    </lineage>
</organism>
<accession>A0A9W6I4Y9</accession>
<feature type="transmembrane region" description="Helical" evidence="8">
    <location>
        <begin position="287"/>
        <end position="311"/>
    </location>
</feature>
<dbReference type="InterPro" id="IPR036259">
    <property type="entry name" value="MFS_trans_sf"/>
</dbReference>
<evidence type="ECO:0000256" key="7">
    <source>
        <dbReference type="SAM" id="MobiDB-lite"/>
    </source>
</evidence>
<feature type="transmembrane region" description="Helical" evidence="8">
    <location>
        <begin position="432"/>
        <end position="451"/>
    </location>
</feature>
<dbReference type="Gene3D" id="1.20.1250.20">
    <property type="entry name" value="MFS general substrate transporter like domains"/>
    <property type="match status" value="1"/>
</dbReference>
<protein>
    <submittedName>
        <fullName evidence="9">Peptide transporter</fullName>
    </submittedName>
</protein>
<feature type="transmembrane region" description="Helical" evidence="8">
    <location>
        <begin position="253"/>
        <end position="275"/>
    </location>
</feature>
<evidence type="ECO:0000313" key="10">
    <source>
        <dbReference type="Proteomes" id="UP001143474"/>
    </source>
</evidence>
<evidence type="ECO:0000256" key="6">
    <source>
        <dbReference type="ARBA" id="ARBA00023136"/>
    </source>
</evidence>
<keyword evidence="5 8" id="KW-1133">Transmembrane helix</keyword>
<feature type="transmembrane region" description="Helical" evidence="8">
    <location>
        <begin position="153"/>
        <end position="175"/>
    </location>
</feature>
<comment type="subcellular location">
    <subcellularLocation>
        <location evidence="1">Cell membrane</location>
        <topology evidence="1">Multi-pass membrane protein</topology>
    </subcellularLocation>
</comment>
<dbReference type="PANTHER" id="PTHR23517">
    <property type="entry name" value="RESISTANCE PROTEIN MDTM, PUTATIVE-RELATED-RELATED"/>
    <property type="match status" value="1"/>
</dbReference>
<dbReference type="Proteomes" id="UP001143474">
    <property type="component" value="Unassembled WGS sequence"/>
</dbReference>
<keyword evidence="2" id="KW-0813">Transport</keyword>
<evidence type="ECO:0000256" key="3">
    <source>
        <dbReference type="ARBA" id="ARBA00022475"/>
    </source>
</evidence>
<keyword evidence="10" id="KW-1185">Reference proteome</keyword>
<dbReference type="InterPro" id="IPR000109">
    <property type="entry name" value="POT_fam"/>
</dbReference>
<dbReference type="GO" id="GO:1904680">
    <property type="term" value="F:peptide transmembrane transporter activity"/>
    <property type="evidence" value="ECO:0007669"/>
    <property type="project" value="InterPro"/>
</dbReference>
<comment type="caution">
    <text evidence="9">The sequence shown here is derived from an EMBL/GenBank/DDBJ whole genome shotgun (WGS) entry which is preliminary data.</text>
</comment>
<feature type="transmembrane region" description="Helical" evidence="8">
    <location>
        <begin position="364"/>
        <end position="384"/>
    </location>
</feature>
<dbReference type="NCBIfam" id="TIGR00924">
    <property type="entry name" value="yjdL_sub1_fam"/>
    <property type="match status" value="1"/>
</dbReference>
<evidence type="ECO:0000256" key="2">
    <source>
        <dbReference type="ARBA" id="ARBA00022448"/>
    </source>
</evidence>
<reference evidence="9" key="1">
    <citation type="journal article" date="2014" name="Int. J. Syst. Evol. Microbiol.">
        <title>Complete genome sequence of Corynebacterium casei LMG S-19264T (=DSM 44701T), isolated from a smear-ripened cheese.</title>
        <authorList>
            <consortium name="US DOE Joint Genome Institute (JGI-PGF)"/>
            <person name="Walter F."/>
            <person name="Albersmeier A."/>
            <person name="Kalinowski J."/>
            <person name="Ruckert C."/>
        </authorList>
    </citation>
    <scope>NUCLEOTIDE SEQUENCE</scope>
    <source>
        <strain evidence="9">VKM Ac-2007</strain>
    </source>
</reference>
<dbReference type="InterPro" id="IPR050171">
    <property type="entry name" value="MFS_Transporters"/>
</dbReference>
<dbReference type="Pfam" id="PF00854">
    <property type="entry name" value="PTR2"/>
    <property type="match status" value="1"/>
</dbReference>
<dbReference type="SUPFAM" id="SSF103473">
    <property type="entry name" value="MFS general substrate transporter"/>
    <property type="match status" value="2"/>
</dbReference>
<dbReference type="GO" id="GO:0005886">
    <property type="term" value="C:plasma membrane"/>
    <property type="evidence" value="ECO:0007669"/>
    <property type="project" value="UniProtKB-SubCell"/>
</dbReference>
<evidence type="ECO:0000256" key="8">
    <source>
        <dbReference type="SAM" id="Phobius"/>
    </source>
</evidence>
<dbReference type="GO" id="GO:0015833">
    <property type="term" value="P:peptide transport"/>
    <property type="evidence" value="ECO:0007669"/>
    <property type="project" value="InterPro"/>
</dbReference>
<keyword evidence="6 8" id="KW-0472">Membrane</keyword>
<evidence type="ECO:0000256" key="5">
    <source>
        <dbReference type="ARBA" id="ARBA00022989"/>
    </source>
</evidence>
<feature type="transmembrane region" description="Helical" evidence="8">
    <location>
        <begin position="64"/>
        <end position="85"/>
    </location>
</feature>
<dbReference type="AlphaFoldDB" id="A0A9W6I4Y9"/>
<feature type="transmembrane region" description="Helical" evidence="8">
    <location>
        <begin position="331"/>
        <end position="352"/>
    </location>
</feature>
<evidence type="ECO:0000256" key="1">
    <source>
        <dbReference type="ARBA" id="ARBA00004651"/>
    </source>
</evidence>
<feature type="transmembrane region" description="Helical" evidence="8">
    <location>
        <begin position="181"/>
        <end position="204"/>
    </location>
</feature>
<dbReference type="PANTHER" id="PTHR23517:SF15">
    <property type="entry name" value="PROTON-DEPENDENT OLIGOPEPTIDE FAMILY TRANSPORT PROTEIN"/>
    <property type="match status" value="1"/>
</dbReference>
<gene>
    <name evidence="9" type="ORF">GCM10017600_44510</name>
</gene>
<proteinExistence type="predicted"/>
<name>A0A9W6I4Y9_9ACTN</name>
<keyword evidence="3" id="KW-1003">Cell membrane</keyword>
<keyword evidence="4 8" id="KW-0812">Transmembrane</keyword>